<sequence>MQRRRFLHGAALAASAAGLPAMAGAQPAAATFPKQPVKMIVPFPPGGPTDTMARLIAVKLQESWGGQTVLVDYKPGAGTIIGMDYIAKSAPDGYTFGIANSSLAVNPYLHKTLPYDTAKDLAGITQLVLLQQAIVARVDAPFNNLAEMIAWAKKNPGKLTYGTPGAGSTTHLGGELLKREAGFDMLHSPFKGSAPAHTELMGGRIDIVIDPFLSVIPYVQAGRMKMIATLGDKRVPGYDFPIAAETVPGFSVIGMLGFVAPAATPRPVIDRIQADTARVLAVPETRKRIEDLGMQVVASTPAQFDALLRSEMKRWSKVVADARISLD</sequence>
<comment type="similarity">
    <text evidence="1">Belongs to the UPF0065 (bug) family.</text>
</comment>
<dbReference type="SUPFAM" id="SSF53850">
    <property type="entry name" value="Periplasmic binding protein-like II"/>
    <property type="match status" value="1"/>
</dbReference>
<evidence type="ECO:0000256" key="2">
    <source>
        <dbReference type="SAM" id="SignalP"/>
    </source>
</evidence>
<keyword evidence="2" id="KW-0732">Signal</keyword>
<dbReference type="Proteomes" id="UP000249135">
    <property type="component" value="Unassembled WGS sequence"/>
</dbReference>
<comment type="caution">
    <text evidence="3">The sequence shown here is derived from an EMBL/GenBank/DDBJ whole genome shotgun (WGS) entry which is preliminary data.</text>
</comment>
<proteinExistence type="inferred from homology"/>
<dbReference type="PROSITE" id="PS51318">
    <property type="entry name" value="TAT"/>
    <property type="match status" value="1"/>
</dbReference>
<evidence type="ECO:0000313" key="3">
    <source>
        <dbReference type="EMBL" id="PZQ65827.1"/>
    </source>
</evidence>
<dbReference type="InterPro" id="IPR042100">
    <property type="entry name" value="Bug_dom1"/>
</dbReference>
<dbReference type="Pfam" id="PF03401">
    <property type="entry name" value="TctC"/>
    <property type="match status" value="1"/>
</dbReference>
<organism evidence="3 4">
    <name type="scientific">Variovorax paradoxus</name>
    <dbReference type="NCBI Taxonomy" id="34073"/>
    <lineage>
        <taxon>Bacteria</taxon>
        <taxon>Pseudomonadati</taxon>
        <taxon>Pseudomonadota</taxon>
        <taxon>Betaproteobacteria</taxon>
        <taxon>Burkholderiales</taxon>
        <taxon>Comamonadaceae</taxon>
        <taxon>Variovorax</taxon>
    </lineage>
</organism>
<protein>
    <submittedName>
        <fullName evidence="3">Tripartite tricarboxylate transporter substrate binding protein</fullName>
    </submittedName>
</protein>
<name>A0A2W5R658_VARPD</name>
<feature type="chain" id="PRO_5015957100" evidence="2">
    <location>
        <begin position="26"/>
        <end position="327"/>
    </location>
</feature>
<dbReference type="InterPro" id="IPR006311">
    <property type="entry name" value="TAT_signal"/>
</dbReference>
<accession>A0A2W5R658</accession>
<dbReference type="PANTHER" id="PTHR42928:SF5">
    <property type="entry name" value="BLR1237 PROTEIN"/>
    <property type="match status" value="1"/>
</dbReference>
<dbReference type="Gene3D" id="3.40.190.10">
    <property type="entry name" value="Periplasmic binding protein-like II"/>
    <property type="match status" value="1"/>
</dbReference>
<dbReference type="CDD" id="cd13578">
    <property type="entry name" value="PBP2_Bug27"/>
    <property type="match status" value="1"/>
</dbReference>
<dbReference type="PANTHER" id="PTHR42928">
    <property type="entry name" value="TRICARBOXYLATE-BINDING PROTEIN"/>
    <property type="match status" value="1"/>
</dbReference>
<dbReference type="InterPro" id="IPR005064">
    <property type="entry name" value="BUG"/>
</dbReference>
<dbReference type="AlphaFoldDB" id="A0A2W5R658"/>
<reference evidence="3 4" key="1">
    <citation type="submission" date="2017-08" db="EMBL/GenBank/DDBJ databases">
        <title>Infants hospitalized years apart are colonized by the same room-sourced microbial strains.</title>
        <authorList>
            <person name="Brooks B."/>
            <person name="Olm M.R."/>
            <person name="Firek B.A."/>
            <person name="Baker R."/>
            <person name="Thomas B.C."/>
            <person name="Morowitz M.J."/>
            <person name="Banfield J.F."/>
        </authorList>
    </citation>
    <scope>NUCLEOTIDE SEQUENCE [LARGE SCALE GENOMIC DNA]</scope>
    <source>
        <strain evidence="3">S2_005_003_R2_41</strain>
    </source>
</reference>
<dbReference type="PIRSF" id="PIRSF017082">
    <property type="entry name" value="YflP"/>
    <property type="match status" value="1"/>
</dbReference>
<dbReference type="EMBL" id="QFPP01000480">
    <property type="protein sequence ID" value="PZQ65827.1"/>
    <property type="molecule type" value="Genomic_DNA"/>
</dbReference>
<dbReference type="Gene3D" id="3.40.190.150">
    <property type="entry name" value="Bordetella uptake gene, domain 1"/>
    <property type="match status" value="1"/>
</dbReference>
<feature type="signal peptide" evidence="2">
    <location>
        <begin position="1"/>
        <end position="25"/>
    </location>
</feature>
<evidence type="ECO:0000256" key="1">
    <source>
        <dbReference type="ARBA" id="ARBA00006987"/>
    </source>
</evidence>
<evidence type="ECO:0000313" key="4">
    <source>
        <dbReference type="Proteomes" id="UP000249135"/>
    </source>
</evidence>
<gene>
    <name evidence="3" type="ORF">DI563_25190</name>
</gene>